<dbReference type="Proteomes" id="UP000024635">
    <property type="component" value="Unassembled WGS sequence"/>
</dbReference>
<proteinExistence type="predicted"/>
<organism evidence="1 2">
    <name type="scientific">Ancylostoma ceylanicum</name>
    <dbReference type="NCBI Taxonomy" id="53326"/>
    <lineage>
        <taxon>Eukaryota</taxon>
        <taxon>Metazoa</taxon>
        <taxon>Ecdysozoa</taxon>
        <taxon>Nematoda</taxon>
        <taxon>Chromadorea</taxon>
        <taxon>Rhabditida</taxon>
        <taxon>Rhabditina</taxon>
        <taxon>Rhabditomorpha</taxon>
        <taxon>Strongyloidea</taxon>
        <taxon>Ancylostomatidae</taxon>
        <taxon>Ancylostomatinae</taxon>
        <taxon>Ancylostoma</taxon>
    </lineage>
</organism>
<evidence type="ECO:0000313" key="1">
    <source>
        <dbReference type="EMBL" id="EYB90923.1"/>
    </source>
</evidence>
<name>A0A016SJN4_9BILA</name>
<accession>A0A016SJN4</accession>
<reference evidence="2" key="1">
    <citation type="journal article" date="2015" name="Nat. Genet.">
        <title>The genome and transcriptome of the zoonotic hookworm Ancylostoma ceylanicum identify infection-specific gene families.</title>
        <authorList>
            <person name="Schwarz E.M."/>
            <person name="Hu Y."/>
            <person name="Antoshechkin I."/>
            <person name="Miller M.M."/>
            <person name="Sternberg P.W."/>
            <person name="Aroian R.V."/>
        </authorList>
    </citation>
    <scope>NUCLEOTIDE SEQUENCE</scope>
    <source>
        <strain evidence="2">HY135</strain>
    </source>
</reference>
<sequence>MVYGRNKRSQKYGIQQTEAYFTVEDYSLTNCYFSMLLELILNFITATTTVTLTATLEVENGMGLVGWAFL</sequence>
<protein>
    <submittedName>
        <fullName evidence="1">Uncharacterized protein</fullName>
    </submittedName>
</protein>
<keyword evidence="2" id="KW-1185">Reference proteome</keyword>
<evidence type="ECO:0000313" key="2">
    <source>
        <dbReference type="Proteomes" id="UP000024635"/>
    </source>
</evidence>
<dbReference type="EMBL" id="JARK01001548">
    <property type="protein sequence ID" value="EYB90923.1"/>
    <property type="molecule type" value="Genomic_DNA"/>
</dbReference>
<comment type="caution">
    <text evidence="1">The sequence shown here is derived from an EMBL/GenBank/DDBJ whole genome shotgun (WGS) entry which is preliminary data.</text>
</comment>
<gene>
    <name evidence="1" type="primary">Acey_s0212.g2237</name>
    <name evidence="1" type="ORF">Y032_0212g2237</name>
</gene>
<dbReference type="AlphaFoldDB" id="A0A016SJN4"/>